<evidence type="ECO:0000313" key="1">
    <source>
        <dbReference type="EMBL" id="KAF2585863.1"/>
    </source>
</evidence>
<accession>A0A8S9JX15</accession>
<comment type="caution">
    <text evidence="1">The sequence shown here is derived from an EMBL/GenBank/DDBJ whole genome shotgun (WGS) entry which is preliminary data.</text>
</comment>
<gene>
    <name evidence="1" type="ORF">F2Q70_00035763</name>
</gene>
<reference evidence="1" key="1">
    <citation type="submission" date="2019-12" db="EMBL/GenBank/DDBJ databases">
        <title>Genome sequencing and annotation of Brassica cretica.</title>
        <authorList>
            <person name="Studholme D.J."/>
            <person name="Sarris P.F."/>
        </authorList>
    </citation>
    <scope>NUCLEOTIDE SEQUENCE</scope>
    <source>
        <strain evidence="1">PFS-102/07</strain>
        <tissue evidence="1">Leaf</tissue>
    </source>
</reference>
<organism evidence="1">
    <name type="scientific">Brassica cretica</name>
    <name type="common">Mustard</name>
    <dbReference type="NCBI Taxonomy" id="69181"/>
    <lineage>
        <taxon>Eukaryota</taxon>
        <taxon>Viridiplantae</taxon>
        <taxon>Streptophyta</taxon>
        <taxon>Embryophyta</taxon>
        <taxon>Tracheophyta</taxon>
        <taxon>Spermatophyta</taxon>
        <taxon>Magnoliopsida</taxon>
        <taxon>eudicotyledons</taxon>
        <taxon>Gunneridae</taxon>
        <taxon>Pentapetalae</taxon>
        <taxon>rosids</taxon>
        <taxon>malvids</taxon>
        <taxon>Brassicales</taxon>
        <taxon>Brassicaceae</taxon>
        <taxon>Brassiceae</taxon>
        <taxon>Brassica</taxon>
    </lineage>
</organism>
<dbReference type="AlphaFoldDB" id="A0A8S9JX15"/>
<name>A0A8S9JX15_BRACR</name>
<sequence length="148" mass="16951">MSFSTYSPYLEDFNGYPSTSVTSWIFRRGKRDSILVLLCPSSEQSRVLPSPIPRWHSFSRGTFEGYRGQLSLRGWLEQLVYVSCPVFFAGEAVAKLIMGFPPRFRWVTFLVSKEALRHSHVWGSHEGCGRPLIFPTPMVLDMTRKATK</sequence>
<dbReference type="EMBL" id="QGKY02000246">
    <property type="protein sequence ID" value="KAF2585863.1"/>
    <property type="molecule type" value="Genomic_DNA"/>
</dbReference>
<proteinExistence type="predicted"/>
<protein>
    <submittedName>
        <fullName evidence="1">Uncharacterized protein</fullName>
    </submittedName>
</protein>